<keyword evidence="2" id="KW-0472">Membrane</keyword>
<comment type="caution">
    <text evidence="3">The sequence shown here is derived from an EMBL/GenBank/DDBJ whole genome shotgun (WGS) entry which is preliminary data.</text>
</comment>
<evidence type="ECO:0000313" key="3">
    <source>
        <dbReference type="EMBL" id="KAA0034889.1"/>
    </source>
</evidence>
<reference evidence="3 4" key="1">
    <citation type="submission" date="2019-08" db="EMBL/GenBank/DDBJ databases">
        <title>Draft genome sequences of two oriental melons (Cucumis melo L. var makuwa).</title>
        <authorList>
            <person name="Kwon S.-Y."/>
        </authorList>
    </citation>
    <scope>NUCLEOTIDE SEQUENCE [LARGE SCALE GENOMIC DNA]</scope>
    <source>
        <strain evidence="4">cv. SW 3</strain>
        <tissue evidence="3">Leaf</tissue>
    </source>
</reference>
<accession>A0A5A7T0L3</accession>
<proteinExistence type="predicted"/>
<sequence length="238" mass="26397">MKQNKGIKVVVPFFASKRVFKRLLFFLLSFFYYSFFLFSFLFSAIIWRGDFVVSDPTSTRRRSGFCRQITVLVGAIDTFIVWRGGSAVSDPTSIGGRSDFCCQIHHPVAAIEHIRRLERSDWASSSLGEVTLSSVIQLLQGDDRTFAVKFTALIYRPGRNDQTPSSFGEVTLTSAIQLLLGDDRAFAVKSTVLVGAIGRLCRLERDGGKTVPSTSSWRSKGGAAPLSSSQGYNILEMR</sequence>
<gene>
    <name evidence="3" type="ORF">E6C27_scaffold103G00160</name>
</gene>
<feature type="region of interest" description="Disordered" evidence="1">
    <location>
        <begin position="207"/>
        <end position="238"/>
    </location>
</feature>
<name>A0A5A7T0L3_CUCMM</name>
<protein>
    <submittedName>
        <fullName evidence="3">Uncharacterized protein</fullName>
    </submittedName>
</protein>
<keyword evidence="2" id="KW-0812">Transmembrane</keyword>
<feature type="transmembrane region" description="Helical" evidence="2">
    <location>
        <begin position="23"/>
        <end position="47"/>
    </location>
</feature>
<evidence type="ECO:0000313" key="4">
    <source>
        <dbReference type="Proteomes" id="UP000321393"/>
    </source>
</evidence>
<organism evidence="3 4">
    <name type="scientific">Cucumis melo var. makuwa</name>
    <name type="common">Oriental melon</name>
    <dbReference type="NCBI Taxonomy" id="1194695"/>
    <lineage>
        <taxon>Eukaryota</taxon>
        <taxon>Viridiplantae</taxon>
        <taxon>Streptophyta</taxon>
        <taxon>Embryophyta</taxon>
        <taxon>Tracheophyta</taxon>
        <taxon>Spermatophyta</taxon>
        <taxon>Magnoliopsida</taxon>
        <taxon>eudicotyledons</taxon>
        <taxon>Gunneridae</taxon>
        <taxon>Pentapetalae</taxon>
        <taxon>rosids</taxon>
        <taxon>fabids</taxon>
        <taxon>Cucurbitales</taxon>
        <taxon>Cucurbitaceae</taxon>
        <taxon>Benincaseae</taxon>
        <taxon>Cucumis</taxon>
    </lineage>
</organism>
<evidence type="ECO:0000256" key="1">
    <source>
        <dbReference type="SAM" id="MobiDB-lite"/>
    </source>
</evidence>
<keyword evidence="2" id="KW-1133">Transmembrane helix</keyword>
<dbReference type="AlphaFoldDB" id="A0A5A7T0L3"/>
<evidence type="ECO:0000256" key="2">
    <source>
        <dbReference type="SAM" id="Phobius"/>
    </source>
</evidence>
<dbReference type="EMBL" id="SSTE01020233">
    <property type="protein sequence ID" value="KAA0034889.1"/>
    <property type="molecule type" value="Genomic_DNA"/>
</dbReference>
<dbReference type="Proteomes" id="UP000321393">
    <property type="component" value="Unassembled WGS sequence"/>
</dbReference>